<dbReference type="OrthoDB" id="9807902at2"/>
<dbReference type="CDD" id="cd14738">
    <property type="entry name" value="PAAR_2"/>
    <property type="match status" value="1"/>
</dbReference>
<dbReference type="Proteomes" id="UP000199306">
    <property type="component" value="Unassembled WGS sequence"/>
</dbReference>
<organism evidence="1 2">
    <name type="scientific">Pseudarcicella hirudinis</name>
    <dbReference type="NCBI Taxonomy" id="1079859"/>
    <lineage>
        <taxon>Bacteria</taxon>
        <taxon>Pseudomonadati</taxon>
        <taxon>Bacteroidota</taxon>
        <taxon>Cytophagia</taxon>
        <taxon>Cytophagales</taxon>
        <taxon>Flectobacillaceae</taxon>
        <taxon>Pseudarcicella</taxon>
    </lineage>
</organism>
<reference evidence="1 2" key="1">
    <citation type="submission" date="2016-10" db="EMBL/GenBank/DDBJ databases">
        <authorList>
            <person name="de Groot N.N."/>
        </authorList>
    </citation>
    <scope>NUCLEOTIDE SEQUENCE [LARGE SCALE GENOMIC DNA]</scope>
    <source>
        <strain evidence="2">E92,LMG 26720,CCM 7988</strain>
    </source>
</reference>
<accession>A0A1I5N5F3</accession>
<proteinExistence type="predicted"/>
<dbReference type="Pfam" id="PF05488">
    <property type="entry name" value="PAAR_motif"/>
    <property type="match status" value="1"/>
</dbReference>
<dbReference type="STRING" id="1079859.SAMN04515674_101616"/>
<dbReference type="AlphaFoldDB" id="A0A1I5N5F3"/>
<gene>
    <name evidence="1" type="ORF">SAMN04515674_101616</name>
</gene>
<protein>
    <submittedName>
        <fullName evidence="1">Zn-binding Pro-Ala-Ala-Arg (PAAR) domain-containing protein, incolved in TypeVI secretion</fullName>
    </submittedName>
</protein>
<dbReference type="Gene3D" id="2.60.200.60">
    <property type="match status" value="2"/>
</dbReference>
<dbReference type="InterPro" id="IPR008727">
    <property type="entry name" value="PAAR_motif"/>
</dbReference>
<sequence>MGKPAAKIGDVHVCPMLNPGGAPHVGGPVIQGATTVLIGGMPAAVAGSNCICSGPPDSIVSGSGSVLITGKPAARMGDSTAHGGTIVAGTPTVLIGG</sequence>
<keyword evidence="2" id="KW-1185">Reference proteome</keyword>
<name>A0A1I5N5F3_9BACT</name>
<evidence type="ECO:0000313" key="2">
    <source>
        <dbReference type="Proteomes" id="UP000199306"/>
    </source>
</evidence>
<evidence type="ECO:0000313" key="1">
    <source>
        <dbReference type="EMBL" id="SFP17115.1"/>
    </source>
</evidence>
<dbReference type="EMBL" id="FOXH01000001">
    <property type="protein sequence ID" value="SFP17115.1"/>
    <property type="molecule type" value="Genomic_DNA"/>
</dbReference>
<dbReference type="RefSeq" id="WP_092011867.1">
    <property type="nucleotide sequence ID" value="NZ_FOXH01000001.1"/>
</dbReference>